<proteinExistence type="predicted"/>
<evidence type="ECO:0000313" key="1">
    <source>
        <dbReference type="EMBL" id="SVD52284.1"/>
    </source>
</evidence>
<gene>
    <name evidence="1" type="ORF">METZ01_LOCUS405138</name>
</gene>
<protein>
    <submittedName>
        <fullName evidence="1">Uncharacterized protein</fullName>
    </submittedName>
</protein>
<sequence length="65" mass="6685">VKSYGVVVPAPSVEDAPGILDAGKPVFVEALIAELAIEALDVRVLGRFSGSDEVDTHSVLVGPLV</sequence>
<name>A0A382W0R8_9ZZZZ</name>
<accession>A0A382W0R8</accession>
<organism evidence="1">
    <name type="scientific">marine metagenome</name>
    <dbReference type="NCBI Taxonomy" id="408172"/>
    <lineage>
        <taxon>unclassified sequences</taxon>
        <taxon>metagenomes</taxon>
        <taxon>ecological metagenomes</taxon>
    </lineage>
</organism>
<feature type="non-terminal residue" evidence="1">
    <location>
        <position position="1"/>
    </location>
</feature>
<feature type="non-terminal residue" evidence="1">
    <location>
        <position position="65"/>
    </location>
</feature>
<dbReference type="EMBL" id="UINC01156074">
    <property type="protein sequence ID" value="SVD52284.1"/>
    <property type="molecule type" value="Genomic_DNA"/>
</dbReference>
<reference evidence="1" key="1">
    <citation type="submission" date="2018-05" db="EMBL/GenBank/DDBJ databases">
        <authorList>
            <person name="Lanie J.A."/>
            <person name="Ng W.-L."/>
            <person name="Kazmierczak K.M."/>
            <person name="Andrzejewski T.M."/>
            <person name="Davidsen T.M."/>
            <person name="Wayne K.J."/>
            <person name="Tettelin H."/>
            <person name="Glass J.I."/>
            <person name="Rusch D."/>
            <person name="Podicherti R."/>
            <person name="Tsui H.-C.T."/>
            <person name="Winkler M.E."/>
        </authorList>
    </citation>
    <scope>NUCLEOTIDE SEQUENCE</scope>
</reference>
<dbReference type="AlphaFoldDB" id="A0A382W0R8"/>